<dbReference type="Proteomes" id="UP001500124">
    <property type="component" value="Unassembled WGS sequence"/>
</dbReference>
<reference evidence="3" key="1">
    <citation type="journal article" date="2019" name="Int. J. Syst. Evol. Microbiol.">
        <title>The Global Catalogue of Microorganisms (GCM) 10K type strain sequencing project: providing services to taxonomists for standard genome sequencing and annotation.</title>
        <authorList>
            <consortium name="The Broad Institute Genomics Platform"/>
            <consortium name="The Broad Institute Genome Sequencing Center for Infectious Disease"/>
            <person name="Wu L."/>
            <person name="Ma J."/>
        </authorList>
    </citation>
    <scope>NUCLEOTIDE SEQUENCE [LARGE SCALE GENOMIC DNA]</scope>
    <source>
        <strain evidence="3">JCM 18410</strain>
    </source>
</reference>
<evidence type="ECO:0000256" key="1">
    <source>
        <dbReference type="SAM" id="MobiDB-lite"/>
    </source>
</evidence>
<gene>
    <name evidence="2" type="ORF">GCM10023336_71290</name>
</gene>
<comment type="caution">
    <text evidence="2">The sequence shown here is derived from an EMBL/GenBank/DDBJ whole genome shotgun (WGS) entry which is preliminary data.</text>
</comment>
<organism evidence="2 3">
    <name type="scientific">Streptomyces similanensis</name>
    <dbReference type="NCBI Taxonomy" id="1274988"/>
    <lineage>
        <taxon>Bacteria</taxon>
        <taxon>Bacillati</taxon>
        <taxon>Actinomycetota</taxon>
        <taxon>Actinomycetes</taxon>
        <taxon>Kitasatosporales</taxon>
        <taxon>Streptomycetaceae</taxon>
        <taxon>Streptomyces</taxon>
    </lineage>
</organism>
<keyword evidence="3" id="KW-1185">Reference proteome</keyword>
<evidence type="ECO:0008006" key="4">
    <source>
        <dbReference type="Google" id="ProtNLM"/>
    </source>
</evidence>
<evidence type="ECO:0000313" key="3">
    <source>
        <dbReference type="Proteomes" id="UP001500124"/>
    </source>
</evidence>
<name>A0ABP9LIA4_9ACTN</name>
<accession>A0ABP9LIA4</accession>
<dbReference type="EMBL" id="BAABKC010000131">
    <property type="protein sequence ID" value="GAA5079156.1"/>
    <property type="molecule type" value="Genomic_DNA"/>
</dbReference>
<feature type="region of interest" description="Disordered" evidence="1">
    <location>
        <begin position="1"/>
        <end position="26"/>
    </location>
</feature>
<feature type="region of interest" description="Disordered" evidence="1">
    <location>
        <begin position="60"/>
        <end position="86"/>
    </location>
</feature>
<evidence type="ECO:0000313" key="2">
    <source>
        <dbReference type="EMBL" id="GAA5079156.1"/>
    </source>
</evidence>
<proteinExistence type="predicted"/>
<sequence length="221" mass="23461">MLNRRTAGLKDGGLPHRAIRGDNVTRPQHSLRLNTAAIRTRKHATALLLLGSLVTLAGCSESNSNTSSKSHSGPTAVSPSASAGASPASENAAVLSASSWDAQTAAYSKASSAGTSLKSTTTLRALFDIEHDLAVMRKAGEVTTGKPVIHPRVVKVTNVKIPTATITDCVDTTHWTLIDKTSKKKVQLPASRFVRYVSTATLEKWGTKWMVTKLTAQEQAC</sequence>
<protein>
    <recommendedName>
        <fullName evidence="4">Secreted protein/lipoprotein</fullName>
    </recommendedName>
</protein>